<evidence type="ECO:0000313" key="5">
    <source>
        <dbReference type="Proteomes" id="UP000278855"/>
    </source>
</evidence>
<evidence type="ECO:0000313" key="4">
    <source>
        <dbReference type="Proteomes" id="UP000273778"/>
    </source>
</evidence>
<feature type="chain" id="PRO_5018324922" evidence="1">
    <location>
        <begin position="20"/>
        <end position="467"/>
    </location>
</feature>
<reference evidence="5" key="2">
    <citation type="submission" date="2018-11" db="EMBL/GenBank/DDBJ databases">
        <title>Shewanella sp. R106.</title>
        <authorList>
            <person name="Hwang Y.J."/>
            <person name="Hwang C.Y."/>
        </authorList>
    </citation>
    <scope>NUCLEOTIDE SEQUENCE [LARGE SCALE GENOMIC DNA]</scope>
    <source>
        <strain evidence="5">R106</strain>
    </source>
</reference>
<evidence type="ECO:0000256" key="1">
    <source>
        <dbReference type="SAM" id="SignalP"/>
    </source>
</evidence>
<dbReference type="Proteomes" id="UP000273778">
    <property type="component" value="Chromosome"/>
</dbReference>
<dbReference type="OrthoDB" id="6249819at2"/>
<dbReference type="EMBL" id="RKKB01000002">
    <property type="protein sequence ID" value="RPA33038.1"/>
    <property type="molecule type" value="Genomic_DNA"/>
</dbReference>
<keyword evidence="1" id="KW-0732">Signal</keyword>
<proteinExistence type="predicted"/>
<organism evidence="3 5">
    <name type="scientific">Shewanella psychromarinicola</name>
    <dbReference type="NCBI Taxonomy" id="2487742"/>
    <lineage>
        <taxon>Bacteria</taxon>
        <taxon>Pseudomonadati</taxon>
        <taxon>Pseudomonadota</taxon>
        <taxon>Gammaproteobacteria</taxon>
        <taxon>Alteromonadales</taxon>
        <taxon>Shewanellaceae</taxon>
        <taxon>Shewanella</taxon>
    </lineage>
</organism>
<feature type="signal peptide" evidence="1">
    <location>
        <begin position="1"/>
        <end position="19"/>
    </location>
</feature>
<evidence type="ECO:0000313" key="2">
    <source>
        <dbReference type="EMBL" id="AZG35160.1"/>
    </source>
</evidence>
<dbReference type="Proteomes" id="UP000278855">
    <property type="component" value="Unassembled WGS sequence"/>
</dbReference>
<accession>A0A3N4E800</accession>
<gene>
    <name evidence="3" type="ORF">EGC77_06670</name>
    <name evidence="2" type="ORF">EGC80_09660</name>
</gene>
<evidence type="ECO:0000313" key="3">
    <source>
        <dbReference type="EMBL" id="RPA33038.1"/>
    </source>
</evidence>
<name>A0A3N4E800_9GAMM</name>
<reference evidence="2 4" key="1">
    <citation type="submission" date="2018-11" db="EMBL/GenBank/DDBJ databases">
        <title>Shewanella sp. M2.</title>
        <authorList>
            <person name="Hwang Y.J."/>
            <person name="Hwang C.Y."/>
        </authorList>
    </citation>
    <scope>NUCLEOTIDE SEQUENCE [LARGE SCALE GENOMIC DNA]</scope>
    <source>
        <strain evidence="2 4">M2</strain>
    </source>
</reference>
<reference evidence="3" key="3">
    <citation type="submission" date="2018-11" db="EMBL/GenBank/DDBJ databases">
        <authorList>
            <person name="Hwang Y.J."/>
            <person name="Hwang C.Y."/>
        </authorList>
    </citation>
    <scope>NUCLEOTIDE SEQUENCE</scope>
    <source>
        <strain evidence="3">R106</strain>
    </source>
</reference>
<sequence length="467" mass="52519">MQLKYCAILINLISMSAIAAETLPPILDFKPNCSPTIINQLAVRDVYLTEDFQSQTDQQIELSMFDTSMFKLQRAAKQQHADAIMLMALNKTTITKSSHTSDYKRVIEYQADLVTFCTDDRSLSATPTPYNHLGKKLTVTTFNWQVSETAEESLASLAKAVKKPQADVSFTHIYGIPMSASSQVLFSTLGPASVQLSLEKNQSAWLYGRNLWFILINDKVEFASSTTALLSAYGKNWISFNDNFDDNPWTLFGKINIRDELADVLTQSDHKAVKINSHQYAIKHQNNTLIMDFADYKPNATKPVNTELTQFTLHSNHFTQPIAQLQFSPIDTQGFSNVVSGKNATLADRSAARYINNNQQNSFNLTQDKQWFMLSSFILVKQANEVITRVKLTSALTTEKYTQGTFAQAAVALNLPQTKSEFMAHYPDAEDNYDSVNIDGDNYTIEAIFESEQDNAPLVEFEISYLD</sequence>
<dbReference type="EMBL" id="CP034073">
    <property type="protein sequence ID" value="AZG35160.1"/>
    <property type="molecule type" value="Genomic_DNA"/>
</dbReference>
<dbReference type="AlphaFoldDB" id="A0A3N4E800"/>
<keyword evidence="4" id="KW-1185">Reference proteome</keyword>
<protein>
    <submittedName>
        <fullName evidence="3">Uncharacterized protein</fullName>
    </submittedName>
</protein>
<dbReference type="KEGG" id="spsr:EGC80_09660"/>
<dbReference type="RefSeq" id="WP_124012313.1">
    <property type="nucleotide sequence ID" value="NZ_CP034073.1"/>
</dbReference>